<dbReference type="InterPro" id="IPR018490">
    <property type="entry name" value="cNMP-bd_dom_sf"/>
</dbReference>
<gene>
    <name evidence="6" type="ORF">EHS89_20805</name>
</gene>
<evidence type="ECO:0000256" key="3">
    <source>
        <dbReference type="ARBA" id="ARBA00023163"/>
    </source>
</evidence>
<feature type="domain" description="Cyclic nucleotide-binding" evidence="4">
    <location>
        <begin position="18"/>
        <end position="122"/>
    </location>
</feature>
<evidence type="ECO:0000256" key="2">
    <source>
        <dbReference type="ARBA" id="ARBA00023125"/>
    </source>
</evidence>
<accession>A0A3P1SIK6</accession>
<dbReference type="InterPro" id="IPR036388">
    <property type="entry name" value="WH-like_DNA-bd_sf"/>
</dbReference>
<dbReference type="Pfam" id="PF00027">
    <property type="entry name" value="cNMP_binding"/>
    <property type="match status" value="1"/>
</dbReference>
<dbReference type="Pfam" id="PF13545">
    <property type="entry name" value="HTH_Crp_2"/>
    <property type="match status" value="1"/>
</dbReference>
<dbReference type="EMBL" id="RQXV01000019">
    <property type="protein sequence ID" value="RRC96709.1"/>
    <property type="molecule type" value="Genomic_DNA"/>
</dbReference>
<proteinExistence type="predicted"/>
<dbReference type="SMART" id="SM00100">
    <property type="entry name" value="cNMP"/>
    <property type="match status" value="1"/>
</dbReference>
<dbReference type="InterPro" id="IPR012318">
    <property type="entry name" value="HTH_CRP"/>
</dbReference>
<comment type="caution">
    <text evidence="6">The sequence shown here is derived from an EMBL/GenBank/DDBJ whole genome shotgun (WGS) entry which is preliminary data.</text>
</comment>
<dbReference type="AlphaFoldDB" id="A0A3P1SIK6"/>
<dbReference type="Proteomes" id="UP000267535">
    <property type="component" value="Unassembled WGS sequence"/>
</dbReference>
<evidence type="ECO:0000259" key="4">
    <source>
        <dbReference type="PROSITE" id="PS50042"/>
    </source>
</evidence>
<keyword evidence="3" id="KW-0804">Transcription</keyword>
<evidence type="ECO:0000259" key="5">
    <source>
        <dbReference type="PROSITE" id="PS51063"/>
    </source>
</evidence>
<dbReference type="Gene3D" id="1.10.10.10">
    <property type="entry name" value="Winged helix-like DNA-binding domain superfamily/Winged helix DNA-binding domain"/>
    <property type="match status" value="1"/>
</dbReference>
<protein>
    <submittedName>
        <fullName evidence="6">Crp/Fnr family transcriptional regulator</fullName>
    </submittedName>
</protein>
<dbReference type="SUPFAM" id="SSF51206">
    <property type="entry name" value="cAMP-binding domain-like"/>
    <property type="match status" value="1"/>
</dbReference>
<dbReference type="GO" id="GO:0005829">
    <property type="term" value="C:cytosol"/>
    <property type="evidence" value="ECO:0007669"/>
    <property type="project" value="TreeGrafter"/>
</dbReference>
<dbReference type="PROSITE" id="PS50042">
    <property type="entry name" value="CNMP_BINDING_3"/>
    <property type="match status" value="1"/>
</dbReference>
<dbReference type="InterPro" id="IPR014710">
    <property type="entry name" value="RmlC-like_jellyroll"/>
</dbReference>
<dbReference type="PROSITE" id="PS51063">
    <property type="entry name" value="HTH_CRP_2"/>
    <property type="match status" value="1"/>
</dbReference>
<evidence type="ECO:0000313" key="7">
    <source>
        <dbReference type="Proteomes" id="UP000267535"/>
    </source>
</evidence>
<name>A0A3P1SIK6_9GAMM</name>
<organism evidence="6 7">
    <name type="scientific">Amphritea balenae</name>
    <dbReference type="NCBI Taxonomy" id="452629"/>
    <lineage>
        <taxon>Bacteria</taxon>
        <taxon>Pseudomonadati</taxon>
        <taxon>Pseudomonadota</taxon>
        <taxon>Gammaproteobacteria</taxon>
        <taxon>Oceanospirillales</taxon>
        <taxon>Oceanospirillaceae</taxon>
        <taxon>Amphritea</taxon>
    </lineage>
</organism>
<dbReference type="RefSeq" id="WP_124928100.1">
    <property type="nucleotide sequence ID" value="NZ_BMOH01000009.1"/>
</dbReference>
<evidence type="ECO:0000256" key="1">
    <source>
        <dbReference type="ARBA" id="ARBA00023015"/>
    </source>
</evidence>
<dbReference type="SMART" id="SM00419">
    <property type="entry name" value="HTH_CRP"/>
    <property type="match status" value="1"/>
</dbReference>
<dbReference type="GO" id="GO:0003700">
    <property type="term" value="F:DNA-binding transcription factor activity"/>
    <property type="evidence" value="ECO:0007669"/>
    <property type="project" value="TreeGrafter"/>
</dbReference>
<sequence length="231" mass="26146">MHCPRLKFLLPTARQHSLFRAFDNEQFLSLSGSARVHEMKAGDTLYLQEAEIDRFYLIIQGVVKLYRVSCDGREIVLNVFTDKECVGESEIFTDKHTHSTNAAIVENATLLSFSSQAYKLLLQQSSACCYGVLVEIAARLQEKQNEIEALSQQSATDRVIRFLLSQVKDTDNKKDSVVIKLPLAKRLIAARLSMQPETFSRVITDFKRKGLMDVKGSQLNINCLADLRQMV</sequence>
<dbReference type="SUPFAM" id="SSF46785">
    <property type="entry name" value="Winged helix' DNA-binding domain"/>
    <property type="match status" value="1"/>
</dbReference>
<reference evidence="6 7" key="1">
    <citation type="submission" date="2018-11" db="EMBL/GenBank/DDBJ databases">
        <title>The draft genome sequence of Amphritea balenae JAMM 1525T.</title>
        <authorList>
            <person name="Fang Z."/>
            <person name="Zhang Y."/>
            <person name="Han X."/>
        </authorList>
    </citation>
    <scope>NUCLEOTIDE SEQUENCE [LARGE SCALE GENOMIC DNA]</scope>
    <source>
        <strain evidence="6 7">JAMM 1525</strain>
    </source>
</reference>
<keyword evidence="2" id="KW-0238">DNA-binding</keyword>
<evidence type="ECO:0000313" key="6">
    <source>
        <dbReference type="EMBL" id="RRC96709.1"/>
    </source>
</evidence>
<dbReference type="PANTHER" id="PTHR24567:SF68">
    <property type="entry name" value="DNA-BINDING TRANSCRIPTIONAL DUAL REGULATOR CRP"/>
    <property type="match status" value="1"/>
</dbReference>
<dbReference type="Gene3D" id="2.60.120.10">
    <property type="entry name" value="Jelly Rolls"/>
    <property type="match status" value="1"/>
</dbReference>
<feature type="domain" description="HTH crp-type" evidence="5">
    <location>
        <begin position="153"/>
        <end position="225"/>
    </location>
</feature>
<keyword evidence="7" id="KW-1185">Reference proteome</keyword>
<keyword evidence="1" id="KW-0805">Transcription regulation</keyword>
<dbReference type="OrthoDB" id="9777588at2"/>
<dbReference type="PANTHER" id="PTHR24567">
    <property type="entry name" value="CRP FAMILY TRANSCRIPTIONAL REGULATORY PROTEIN"/>
    <property type="match status" value="1"/>
</dbReference>
<dbReference type="CDD" id="cd00038">
    <property type="entry name" value="CAP_ED"/>
    <property type="match status" value="1"/>
</dbReference>
<dbReference type="InterPro" id="IPR000595">
    <property type="entry name" value="cNMP-bd_dom"/>
</dbReference>
<dbReference type="GO" id="GO:0003677">
    <property type="term" value="F:DNA binding"/>
    <property type="evidence" value="ECO:0007669"/>
    <property type="project" value="UniProtKB-KW"/>
</dbReference>
<dbReference type="InterPro" id="IPR050397">
    <property type="entry name" value="Env_Response_Regulators"/>
</dbReference>
<dbReference type="InterPro" id="IPR036390">
    <property type="entry name" value="WH_DNA-bd_sf"/>
</dbReference>